<dbReference type="GO" id="GO:0016020">
    <property type="term" value="C:membrane"/>
    <property type="evidence" value="ECO:0007669"/>
    <property type="project" value="UniProtKB-SubCell"/>
</dbReference>
<organism evidence="5 6">
    <name type="scientific">Actinomyces respiraculi</name>
    <dbReference type="NCBI Taxonomy" id="2744574"/>
    <lineage>
        <taxon>Bacteria</taxon>
        <taxon>Bacillati</taxon>
        <taxon>Actinomycetota</taxon>
        <taxon>Actinomycetes</taxon>
        <taxon>Actinomycetales</taxon>
        <taxon>Actinomycetaceae</taxon>
        <taxon>Actinomyces</taxon>
    </lineage>
</organism>
<keyword evidence="3" id="KW-1133">Transmembrane helix</keyword>
<protein>
    <submittedName>
        <fullName evidence="5">DoxX family membrane protein</fullName>
    </submittedName>
</protein>
<dbReference type="Proteomes" id="UP000594637">
    <property type="component" value="Chromosome"/>
</dbReference>
<name>A0A7T0PXR2_9ACTO</name>
<evidence type="ECO:0000313" key="6">
    <source>
        <dbReference type="Proteomes" id="UP000594637"/>
    </source>
</evidence>
<keyword evidence="2" id="KW-0812">Transmembrane</keyword>
<proteinExistence type="predicted"/>
<dbReference type="EMBL" id="CP063989">
    <property type="protein sequence ID" value="QPL05890.1"/>
    <property type="molecule type" value="Genomic_DNA"/>
</dbReference>
<evidence type="ECO:0000256" key="2">
    <source>
        <dbReference type="ARBA" id="ARBA00022692"/>
    </source>
</evidence>
<dbReference type="AlphaFoldDB" id="A0A7T0PXR2"/>
<reference evidence="5 6" key="1">
    <citation type="submission" date="2020-11" db="EMBL/GenBank/DDBJ databases">
        <title>Actinomyces sp. ZJ750.</title>
        <authorList>
            <person name="Zhou J."/>
        </authorList>
    </citation>
    <scope>NUCLEOTIDE SEQUENCE [LARGE SCALE GENOMIC DNA]</scope>
    <source>
        <strain evidence="5 6">ZJ750</strain>
    </source>
</reference>
<dbReference type="Pfam" id="PF07681">
    <property type="entry name" value="DoxX"/>
    <property type="match status" value="1"/>
</dbReference>
<evidence type="ECO:0000256" key="4">
    <source>
        <dbReference type="ARBA" id="ARBA00023136"/>
    </source>
</evidence>
<keyword evidence="6" id="KW-1185">Reference proteome</keyword>
<keyword evidence="4" id="KW-0472">Membrane</keyword>
<gene>
    <name evidence="5" type="ORF">ID810_02715</name>
</gene>
<evidence type="ECO:0000256" key="1">
    <source>
        <dbReference type="ARBA" id="ARBA00004141"/>
    </source>
</evidence>
<evidence type="ECO:0000256" key="3">
    <source>
        <dbReference type="ARBA" id="ARBA00022989"/>
    </source>
</evidence>
<dbReference type="KEGG" id="arep:ID810_02715"/>
<dbReference type="RefSeq" id="WP_166855278.1">
    <property type="nucleotide sequence ID" value="NZ_CP063989.1"/>
</dbReference>
<comment type="subcellular location">
    <subcellularLocation>
        <location evidence="1">Membrane</location>
        <topology evidence="1">Multi-pass membrane protein</topology>
    </subcellularLocation>
</comment>
<evidence type="ECO:0000313" key="5">
    <source>
        <dbReference type="EMBL" id="QPL05890.1"/>
    </source>
</evidence>
<dbReference type="InterPro" id="IPR032808">
    <property type="entry name" value="DoxX"/>
</dbReference>
<accession>A0A7T0PXR2</accession>
<sequence>MNLLPAARLLLAVPFVVDGVDALLRPDDHVARVQRAYEPLAGVGLPGPPDDLLRPGSRAMGTVSAVAGLGLAVGIAPRACALVLAGLNMPVTLANAPVWLAADAEERARHVSALARGAALGAGLALAVGGHLRTR</sequence>